<feature type="region of interest" description="Disordered" evidence="1">
    <location>
        <begin position="1"/>
        <end position="44"/>
    </location>
</feature>
<organism evidence="4 5">
    <name type="scientific">Asaia bogorensis</name>
    <dbReference type="NCBI Taxonomy" id="91915"/>
    <lineage>
        <taxon>Bacteria</taxon>
        <taxon>Pseudomonadati</taxon>
        <taxon>Pseudomonadota</taxon>
        <taxon>Alphaproteobacteria</taxon>
        <taxon>Acetobacterales</taxon>
        <taxon>Acetobacteraceae</taxon>
        <taxon>Asaia</taxon>
    </lineage>
</organism>
<gene>
    <name evidence="4" type="ORF">ASAP_2009</name>
</gene>
<reference evidence="4 5" key="2">
    <citation type="journal article" date="2014" name="PLoS ONE">
        <title>Evolution of mitochondria reconstructed from the energy metabolism of living bacteria.</title>
        <authorList>
            <person name="Degli Esposti M."/>
            <person name="Chouaia B."/>
            <person name="Comandatore F."/>
            <person name="Crotti E."/>
            <person name="Sassera D."/>
            <person name="Lievens P.M."/>
            <person name="Daffonchio D."/>
            <person name="Bandi C."/>
        </authorList>
    </citation>
    <scope>NUCLEOTIDE SEQUENCE [LARGE SCALE GENOMIC DNA]</scope>
    <source>
        <strain evidence="4 5">SF2.1</strain>
    </source>
</reference>
<dbReference type="InterPro" id="IPR048341">
    <property type="entry name" value="DUF1285_N"/>
</dbReference>
<dbReference type="Proteomes" id="UP000027583">
    <property type="component" value="Unassembled WGS sequence"/>
</dbReference>
<proteinExistence type="predicted"/>
<feature type="domain" description="DUF1285" evidence="2">
    <location>
        <begin position="79"/>
        <end position="132"/>
    </location>
</feature>
<dbReference type="Pfam" id="PF06938">
    <property type="entry name" value="DUF1285_N"/>
    <property type="match status" value="1"/>
</dbReference>
<evidence type="ECO:0000256" key="1">
    <source>
        <dbReference type="SAM" id="MobiDB-lite"/>
    </source>
</evidence>
<evidence type="ECO:0000313" key="5">
    <source>
        <dbReference type="Proteomes" id="UP000027583"/>
    </source>
</evidence>
<reference evidence="4 5" key="1">
    <citation type="journal article" date="2014" name="Genome Biol. Evol.">
        <title>Acetic acid bacteria genomes reveal functional traits for adaptation to life in insect guts.</title>
        <authorList>
            <person name="Chouaia B."/>
            <person name="Gaiarsa S."/>
            <person name="Crotti E."/>
            <person name="Comandatore F."/>
            <person name="Degli Esposti M."/>
            <person name="Ricci I."/>
            <person name="Alma A."/>
            <person name="Favia G."/>
            <person name="Bandi C."/>
            <person name="Daffonchio D."/>
        </authorList>
    </citation>
    <scope>NUCLEOTIDE SEQUENCE [LARGE SCALE GENOMIC DNA]</scope>
    <source>
        <strain evidence="4 5">SF2.1</strain>
    </source>
</reference>
<evidence type="ECO:0000259" key="2">
    <source>
        <dbReference type="Pfam" id="PF06938"/>
    </source>
</evidence>
<dbReference type="eggNOG" id="COG3816">
    <property type="taxonomic scope" value="Bacteria"/>
</dbReference>
<evidence type="ECO:0000313" key="4">
    <source>
        <dbReference type="EMBL" id="CDG40054.1"/>
    </source>
</evidence>
<name>A0A060QFX8_9PROT</name>
<dbReference type="Gene3D" id="3.10.540.10">
    <property type="entry name" value="duf1285 like domain"/>
    <property type="match status" value="1"/>
</dbReference>
<evidence type="ECO:0000259" key="3">
    <source>
        <dbReference type="Pfam" id="PF21028"/>
    </source>
</evidence>
<dbReference type="InterPro" id="IPR048342">
    <property type="entry name" value="DUF1285_C"/>
</dbReference>
<dbReference type="Gene3D" id="2.30.270.10">
    <property type="entry name" value="duf1285 protein"/>
    <property type="match status" value="1"/>
</dbReference>
<dbReference type="InterPro" id="IPR023361">
    <property type="entry name" value="DUF1285_beta_roll_sf"/>
</dbReference>
<protein>
    <submittedName>
        <fullName evidence="4">Proteophosphoglycan</fullName>
    </submittedName>
</protein>
<comment type="caution">
    <text evidence="4">The sequence shown here is derived from an EMBL/GenBank/DDBJ whole genome shotgun (WGS) entry which is preliminary data.</text>
</comment>
<dbReference type="AlphaFoldDB" id="A0A060QFX8"/>
<accession>A0A060QFX8</accession>
<dbReference type="Pfam" id="PF21028">
    <property type="entry name" value="DUF1285_C"/>
    <property type="match status" value="1"/>
</dbReference>
<feature type="domain" description="DUF1285" evidence="3">
    <location>
        <begin position="133"/>
        <end position="236"/>
    </location>
</feature>
<sequence length="240" mass="26178">MKDGVVKQATDGAERSATHEAGFPTRAGCESRSSAGSVPSGMDHAGAMRAEGIADQGASDIGLAPLERTGGEQTPRALPFVIRRDGTWLYRGSPIRRKEMLCLFGSMLTRDAQGQFWLRTPTESGIIQVEDAPFIVRELDFRGGCGRQQNLCLRTNMDELLCVGPAHPLIVDWDHPPSEDCAAIPYVQVRHGEGDQPVLARLSRPVYYELVALAVPGHVGCRPCMGVWSHNRFFPLAPMP</sequence>
<dbReference type="EMBL" id="CBLX010000013">
    <property type="protein sequence ID" value="CDG40054.1"/>
    <property type="molecule type" value="Genomic_DNA"/>
</dbReference>